<dbReference type="AlphaFoldDB" id="A0A0L0G9I8"/>
<reference evidence="1 2" key="1">
    <citation type="submission" date="2011-02" db="EMBL/GenBank/DDBJ databases">
        <title>The Genome Sequence of Sphaeroforma arctica JP610.</title>
        <authorList>
            <consortium name="The Broad Institute Genome Sequencing Platform"/>
            <person name="Russ C."/>
            <person name="Cuomo C."/>
            <person name="Young S.K."/>
            <person name="Zeng Q."/>
            <person name="Gargeya S."/>
            <person name="Alvarado L."/>
            <person name="Berlin A."/>
            <person name="Chapman S.B."/>
            <person name="Chen Z."/>
            <person name="Freedman E."/>
            <person name="Gellesch M."/>
            <person name="Goldberg J."/>
            <person name="Griggs A."/>
            <person name="Gujja S."/>
            <person name="Heilman E."/>
            <person name="Heiman D."/>
            <person name="Howarth C."/>
            <person name="Mehta T."/>
            <person name="Neiman D."/>
            <person name="Pearson M."/>
            <person name="Roberts A."/>
            <person name="Saif S."/>
            <person name="Shea T."/>
            <person name="Shenoy N."/>
            <person name="Sisk P."/>
            <person name="Stolte C."/>
            <person name="Sykes S."/>
            <person name="White J."/>
            <person name="Yandava C."/>
            <person name="Burger G."/>
            <person name="Gray M.W."/>
            <person name="Holland P.W.H."/>
            <person name="King N."/>
            <person name="Lang F.B.F."/>
            <person name="Roger A.J."/>
            <person name="Ruiz-Trillo I."/>
            <person name="Haas B."/>
            <person name="Nusbaum C."/>
            <person name="Birren B."/>
        </authorList>
    </citation>
    <scope>NUCLEOTIDE SEQUENCE [LARGE SCALE GENOMIC DNA]</scope>
    <source>
        <strain evidence="1 2">JP610</strain>
    </source>
</reference>
<evidence type="ECO:0000313" key="1">
    <source>
        <dbReference type="EMBL" id="KNC85660.1"/>
    </source>
</evidence>
<protein>
    <submittedName>
        <fullName evidence="1">Uncharacterized protein</fullName>
    </submittedName>
</protein>
<sequence length="87" mass="10092">MKLLSYQEENTTSSVYGFAYLEELARGIEVPEEELASMMRHWEQCAYDKAKPHEFSVGEEISIFMCSDAIVDHNIFKIKDPVKMIIE</sequence>
<organism evidence="1 2">
    <name type="scientific">Sphaeroforma arctica JP610</name>
    <dbReference type="NCBI Taxonomy" id="667725"/>
    <lineage>
        <taxon>Eukaryota</taxon>
        <taxon>Ichthyosporea</taxon>
        <taxon>Ichthyophonida</taxon>
        <taxon>Sphaeroforma</taxon>
    </lineage>
</organism>
<gene>
    <name evidence="1" type="ORF">SARC_02181</name>
</gene>
<proteinExistence type="predicted"/>
<dbReference type="RefSeq" id="XP_014159562.1">
    <property type="nucleotide sequence ID" value="XM_014304087.1"/>
</dbReference>
<name>A0A0L0G9I8_9EUKA</name>
<dbReference type="GeneID" id="25902685"/>
<dbReference type="EMBL" id="KQ241691">
    <property type="protein sequence ID" value="KNC85660.1"/>
    <property type="molecule type" value="Genomic_DNA"/>
</dbReference>
<evidence type="ECO:0000313" key="2">
    <source>
        <dbReference type="Proteomes" id="UP000054560"/>
    </source>
</evidence>
<accession>A0A0L0G9I8</accession>
<dbReference type="Proteomes" id="UP000054560">
    <property type="component" value="Unassembled WGS sequence"/>
</dbReference>
<keyword evidence="2" id="KW-1185">Reference proteome</keyword>